<gene>
    <name evidence="3" type="ORF">ACFPIH_31650</name>
</gene>
<dbReference type="InterPro" id="IPR050300">
    <property type="entry name" value="GDXG_lipolytic_enzyme"/>
</dbReference>
<keyword evidence="1 3" id="KW-0378">Hydrolase</keyword>
<evidence type="ECO:0000313" key="3">
    <source>
        <dbReference type="EMBL" id="MFC4504017.1"/>
    </source>
</evidence>
<dbReference type="PANTHER" id="PTHR48081:SF8">
    <property type="entry name" value="ALPHA_BETA HYDROLASE FOLD-3 DOMAIN-CONTAINING PROTEIN-RELATED"/>
    <property type="match status" value="1"/>
</dbReference>
<dbReference type="Proteomes" id="UP001595839">
    <property type="component" value="Unassembled WGS sequence"/>
</dbReference>
<organism evidence="3 4">
    <name type="scientific">Streptomyces vulcanius</name>
    <dbReference type="NCBI Taxonomy" id="1441876"/>
    <lineage>
        <taxon>Bacteria</taxon>
        <taxon>Bacillati</taxon>
        <taxon>Actinomycetota</taxon>
        <taxon>Actinomycetes</taxon>
        <taxon>Kitasatosporales</taxon>
        <taxon>Streptomycetaceae</taxon>
        <taxon>Streptomyces</taxon>
    </lineage>
</organism>
<dbReference type="GO" id="GO:0016787">
    <property type="term" value="F:hydrolase activity"/>
    <property type="evidence" value="ECO:0007669"/>
    <property type="project" value="UniProtKB-KW"/>
</dbReference>
<keyword evidence="4" id="KW-1185">Reference proteome</keyword>
<dbReference type="PANTHER" id="PTHR48081">
    <property type="entry name" value="AB HYDROLASE SUPERFAMILY PROTEIN C4A8.06C"/>
    <property type="match status" value="1"/>
</dbReference>
<evidence type="ECO:0000313" key="4">
    <source>
        <dbReference type="Proteomes" id="UP001595839"/>
    </source>
</evidence>
<proteinExistence type="predicted"/>
<dbReference type="SUPFAM" id="SSF53474">
    <property type="entry name" value="alpha/beta-Hydrolases"/>
    <property type="match status" value="1"/>
</dbReference>
<name>A0ABV9AX88_9ACTN</name>
<dbReference type="RefSeq" id="WP_381176068.1">
    <property type="nucleotide sequence ID" value="NZ_JBHSFK010000023.1"/>
</dbReference>
<feature type="domain" description="Alpha/beta hydrolase fold-3" evidence="2">
    <location>
        <begin position="72"/>
        <end position="279"/>
    </location>
</feature>
<dbReference type="Gene3D" id="3.40.50.1820">
    <property type="entry name" value="alpha/beta hydrolase"/>
    <property type="match status" value="1"/>
</dbReference>
<dbReference type="EMBL" id="JBHSFK010000023">
    <property type="protein sequence ID" value="MFC4504017.1"/>
    <property type="molecule type" value="Genomic_DNA"/>
</dbReference>
<dbReference type="InterPro" id="IPR029058">
    <property type="entry name" value="AB_hydrolase_fold"/>
</dbReference>
<dbReference type="InterPro" id="IPR013094">
    <property type="entry name" value="AB_hydrolase_3"/>
</dbReference>
<comment type="caution">
    <text evidence="3">The sequence shown here is derived from an EMBL/GenBank/DDBJ whole genome shotgun (WGS) entry which is preliminary data.</text>
</comment>
<dbReference type="Pfam" id="PF07859">
    <property type="entry name" value="Abhydrolase_3"/>
    <property type="match status" value="1"/>
</dbReference>
<accession>A0ABV9AX88</accession>
<reference evidence="4" key="1">
    <citation type="journal article" date="2019" name="Int. J. Syst. Evol. Microbiol.">
        <title>The Global Catalogue of Microorganisms (GCM) 10K type strain sequencing project: providing services to taxonomists for standard genome sequencing and annotation.</title>
        <authorList>
            <consortium name="The Broad Institute Genomics Platform"/>
            <consortium name="The Broad Institute Genome Sequencing Center for Infectious Disease"/>
            <person name="Wu L."/>
            <person name="Ma J."/>
        </authorList>
    </citation>
    <scope>NUCLEOTIDE SEQUENCE [LARGE SCALE GENOMIC DNA]</scope>
    <source>
        <strain evidence="4">CGMCC 4.7177</strain>
    </source>
</reference>
<sequence>MKLDLVDPELRRSVARMPRLPIRRKWGRHVVRALVRRRGLGEPVAGVGIRDIGQGPGIRVYTPAAGRSGAALLWVHGGGYVIGDVVQDDAFCSATAHELGIVVVSANYRLAPEHAFPAALDDTAAAWQWLRESAGELGVDQARIVVGGASAGAGLAACLVQRLRDAGGVQPVGQWLFSPMLDDRTAGRRELDQVQHRVWNNTANRTGWGAYLGAGPGGPRTPDYAVAARRTDLSGLPPAWIGVGDIDLFADECRTYAGRLRDAGVDCAFDLVPGAPHGFEDWAPDTRVARELLERSRAWLGARVTGSAPAVPGEA</sequence>
<evidence type="ECO:0000256" key="1">
    <source>
        <dbReference type="ARBA" id="ARBA00022801"/>
    </source>
</evidence>
<protein>
    <submittedName>
        <fullName evidence="3">Alpha/beta hydrolase</fullName>
    </submittedName>
</protein>
<evidence type="ECO:0000259" key="2">
    <source>
        <dbReference type="Pfam" id="PF07859"/>
    </source>
</evidence>